<accession>A0A7V4TXR9</accession>
<organism evidence="3">
    <name type="scientific">Caldithrix abyssi</name>
    <dbReference type="NCBI Taxonomy" id="187145"/>
    <lineage>
        <taxon>Bacteria</taxon>
        <taxon>Pseudomonadati</taxon>
        <taxon>Calditrichota</taxon>
        <taxon>Calditrichia</taxon>
        <taxon>Calditrichales</taxon>
        <taxon>Calditrichaceae</taxon>
        <taxon>Caldithrix</taxon>
    </lineage>
</organism>
<evidence type="ECO:0000313" key="3">
    <source>
        <dbReference type="EMBL" id="HGY54386.1"/>
    </source>
</evidence>
<feature type="transmembrane region" description="Helical" evidence="1">
    <location>
        <begin position="262"/>
        <end position="282"/>
    </location>
</feature>
<dbReference type="AlphaFoldDB" id="A0A7V4TXR9"/>
<evidence type="ECO:0000256" key="1">
    <source>
        <dbReference type="SAM" id="Phobius"/>
    </source>
</evidence>
<evidence type="ECO:0000259" key="2">
    <source>
        <dbReference type="Pfam" id="PF00535"/>
    </source>
</evidence>
<dbReference type="InterPro" id="IPR001173">
    <property type="entry name" value="Glyco_trans_2-like"/>
</dbReference>
<dbReference type="PANTHER" id="PTHR43179:SF10">
    <property type="entry name" value="GLYCOSYL TRANSFERASE"/>
    <property type="match status" value="1"/>
</dbReference>
<dbReference type="PANTHER" id="PTHR43179">
    <property type="entry name" value="RHAMNOSYLTRANSFERASE WBBL"/>
    <property type="match status" value="1"/>
</dbReference>
<dbReference type="CDD" id="cd04186">
    <property type="entry name" value="GT_2_like_c"/>
    <property type="match status" value="1"/>
</dbReference>
<name>A0A7V4TXR9_CALAY</name>
<dbReference type="Gene3D" id="3.90.550.10">
    <property type="entry name" value="Spore Coat Polysaccharide Biosynthesis Protein SpsA, Chain A"/>
    <property type="match status" value="1"/>
</dbReference>
<keyword evidence="1" id="KW-1133">Transmembrane helix</keyword>
<comment type="caution">
    <text evidence="3">The sequence shown here is derived from an EMBL/GenBank/DDBJ whole genome shotgun (WGS) entry which is preliminary data.</text>
</comment>
<proteinExistence type="predicted"/>
<feature type="domain" description="Glycosyltransferase 2-like" evidence="2">
    <location>
        <begin position="4"/>
        <end position="190"/>
    </location>
</feature>
<dbReference type="Proteomes" id="UP000885779">
    <property type="component" value="Unassembled WGS sequence"/>
</dbReference>
<sequence length="305" mass="35721">MMISIIYVYYDSYDVIVNSIQSVLNNKTGIEYEIIVVVNKDSDNKIKHLKSIFSEIKIIFNKSKNTGFSYANNLGAKSCNASYLLFLNPDTILEDNVLEGMLRVMTGNPEFGAGICMLQNKDGSIQKTAIRKEYNLGYIIVFTYFLHKIPLIKLFFQRYYYNTDEYLIPQFPKVISGAFMFIKREVFEDVGGFDDSFLVFSEDSDLSFRIGQISKLFYYPDVRTVHLGSTTLGRIYINKRLKLYYSSLFYFINKQFGKKQLFILKIILKINGFVLLPFTLFIRNKELKHFIYYRCKYFIKMPISL</sequence>
<reference evidence="3" key="1">
    <citation type="journal article" date="2020" name="mSystems">
        <title>Genome- and Community-Level Interaction Insights into Carbon Utilization and Element Cycling Functions of Hydrothermarchaeota in Hydrothermal Sediment.</title>
        <authorList>
            <person name="Zhou Z."/>
            <person name="Liu Y."/>
            <person name="Xu W."/>
            <person name="Pan J."/>
            <person name="Luo Z.H."/>
            <person name="Li M."/>
        </authorList>
    </citation>
    <scope>NUCLEOTIDE SEQUENCE [LARGE SCALE GENOMIC DNA]</scope>
    <source>
        <strain evidence="3">HyVt-577</strain>
    </source>
</reference>
<dbReference type="InterPro" id="IPR029044">
    <property type="entry name" value="Nucleotide-diphossugar_trans"/>
</dbReference>
<keyword evidence="1" id="KW-0812">Transmembrane</keyword>
<dbReference type="SUPFAM" id="SSF53448">
    <property type="entry name" value="Nucleotide-diphospho-sugar transferases"/>
    <property type="match status" value="1"/>
</dbReference>
<dbReference type="Pfam" id="PF00535">
    <property type="entry name" value="Glycos_transf_2"/>
    <property type="match status" value="1"/>
</dbReference>
<keyword evidence="1" id="KW-0472">Membrane</keyword>
<gene>
    <name evidence="3" type="ORF">ENK44_01665</name>
</gene>
<dbReference type="EMBL" id="DRQG01000017">
    <property type="protein sequence ID" value="HGY54386.1"/>
    <property type="molecule type" value="Genomic_DNA"/>
</dbReference>
<protein>
    <submittedName>
        <fullName evidence="3">Glycosyltransferase family 2 protein</fullName>
    </submittedName>
</protein>